<dbReference type="EC" id="3.1.3.16" evidence="4"/>
<evidence type="ECO:0000256" key="14">
    <source>
        <dbReference type="ARBA" id="ARBA00048336"/>
    </source>
</evidence>
<dbReference type="Gene3D" id="1.25.40.10">
    <property type="entry name" value="Tetratricopeptide repeat domain"/>
    <property type="match status" value="1"/>
</dbReference>
<sequence>MEAEGFDISRAEELKVRANEAFKAHKYAQSIELYTQAIERNGQNAVYWANRSFAHLKLEEYGSAIQDASKAIEVDPKVITEEVLLILLWGNSKMLSRIFSSMCKFLTLHNVACDTGLAYQVDLMVKKLRPNDPDATRKLKECEKAVKKLKFEEAISVPVSQRRSVAESIDYHTIGGDPSPSSMPTEVALGAVAVAVVAAVLMMVGTTAAIVVSTILVGLLMVLGACWWSGLMGGIHTKSRVHDLDVEPQYSGAKIEGDVVVLDFVKKMLEDFKNQKCLHKRYAFQIVLQTREMLRAMPSLVDITIPEGNHFTVCGDVHGQFYDLLNIFELNGLPSEENPYLFNGDFVDRGSFSLEVILTLFAFKCMCPSAIYLARGNHESKSMNKIYGFEGEVRSKLSETFVELFAEVFCCLPLAHVINQKVFVVHGGLFSVDGVKLSDIRAIDRFCEPPEEGLMCELLWSDPQPSLGRGPSKRGVGLSFGADVTKRFLQENNLDLVVRSHEVKDEGYEIEHDGKLITVFSAPNYCDQMGNKGAFIRFEAPDLKPNIVTFSAVVATPRCQANGICKQLPSTISIAYTADQDFPESVYCVAAQQIFCGLESPLRKLTWKECWWTFEKCSFMFVVVIHRDIGTGLEVGFD</sequence>
<dbReference type="CDD" id="cd07417">
    <property type="entry name" value="MPP_PP5_C"/>
    <property type="match status" value="1"/>
</dbReference>
<dbReference type="SMART" id="SM00028">
    <property type="entry name" value="TPR"/>
    <property type="match status" value="2"/>
</dbReference>
<dbReference type="InterPro" id="IPR029052">
    <property type="entry name" value="Metallo-depent_PP-like"/>
</dbReference>
<dbReference type="PRINTS" id="PR00114">
    <property type="entry name" value="STPHPHTASE"/>
</dbReference>
<dbReference type="FunFam" id="3.60.21.10:FF:000021">
    <property type="entry name" value="Serine/threonine-protein phosphatase 5"/>
    <property type="match status" value="1"/>
</dbReference>
<keyword evidence="17" id="KW-1133">Transmembrane helix</keyword>
<dbReference type="PANTHER" id="PTHR45668">
    <property type="entry name" value="SERINE/THREONINE-PROTEIN PHOSPHATASE 5-RELATED"/>
    <property type="match status" value="1"/>
</dbReference>
<keyword evidence="20" id="KW-1185">Reference proteome</keyword>
<dbReference type="EMBL" id="BTGU01000054">
    <property type="protein sequence ID" value="GMN54872.1"/>
    <property type="molecule type" value="Genomic_DNA"/>
</dbReference>
<evidence type="ECO:0000256" key="10">
    <source>
        <dbReference type="ARBA" id="ARBA00022803"/>
    </source>
</evidence>
<keyword evidence="11" id="KW-0904">Protein phosphatase</keyword>
<evidence type="ECO:0000256" key="5">
    <source>
        <dbReference type="ARBA" id="ARBA00020001"/>
    </source>
</evidence>
<evidence type="ECO:0000313" key="19">
    <source>
        <dbReference type="EMBL" id="GMN54872.1"/>
    </source>
</evidence>
<dbReference type="InterPro" id="IPR041753">
    <property type="entry name" value="PP5_C"/>
</dbReference>
<comment type="caution">
    <text evidence="19">The sequence shown here is derived from an EMBL/GenBank/DDBJ whole genome shotgun (WGS) entry which is preliminary data.</text>
</comment>
<dbReference type="SMART" id="SM00156">
    <property type="entry name" value="PP2Ac"/>
    <property type="match status" value="1"/>
</dbReference>
<dbReference type="PROSITE" id="PS50005">
    <property type="entry name" value="TPR"/>
    <property type="match status" value="1"/>
</dbReference>
<evidence type="ECO:0000256" key="11">
    <source>
        <dbReference type="ARBA" id="ARBA00022912"/>
    </source>
</evidence>
<dbReference type="GO" id="GO:0005737">
    <property type="term" value="C:cytoplasm"/>
    <property type="evidence" value="ECO:0007669"/>
    <property type="project" value="UniProtKB-SubCell"/>
</dbReference>
<evidence type="ECO:0000256" key="9">
    <source>
        <dbReference type="ARBA" id="ARBA00022801"/>
    </source>
</evidence>
<comment type="catalytic activity">
    <reaction evidence="13">
        <text>O-phospho-L-seryl-[protein] + H2O = L-seryl-[protein] + phosphate</text>
        <dbReference type="Rhea" id="RHEA:20629"/>
        <dbReference type="Rhea" id="RHEA-COMP:9863"/>
        <dbReference type="Rhea" id="RHEA-COMP:11604"/>
        <dbReference type="ChEBI" id="CHEBI:15377"/>
        <dbReference type="ChEBI" id="CHEBI:29999"/>
        <dbReference type="ChEBI" id="CHEBI:43474"/>
        <dbReference type="ChEBI" id="CHEBI:83421"/>
        <dbReference type="EC" id="3.1.3.16"/>
    </reaction>
</comment>
<comment type="catalytic activity">
    <reaction evidence="14">
        <text>O-phospho-L-threonyl-[protein] + H2O = L-threonyl-[protein] + phosphate</text>
        <dbReference type="Rhea" id="RHEA:47004"/>
        <dbReference type="Rhea" id="RHEA-COMP:11060"/>
        <dbReference type="Rhea" id="RHEA-COMP:11605"/>
        <dbReference type="ChEBI" id="CHEBI:15377"/>
        <dbReference type="ChEBI" id="CHEBI:30013"/>
        <dbReference type="ChEBI" id="CHEBI:43474"/>
        <dbReference type="ChEBI" id="CHEBI:61977"/>
        <dbReference type="EC" id="3.1.3.16"/>
    </reaction>
</comment>
<dbReference type="SUPFAM" id="SSF56300">
    <property type="entry name" value="Metallo-dependent phosphatases"/>
    <property type="match status" value="1"/>
</dbReference>
<keyword evidence="8" id="KW-0677">Repeat</keyword>
<keyword evidence="6" id="KW-0963">Cytoplasm</keyword>
<dbReference type="InterPro" id="IPR013235">
    <property type="entry name" value="PPP_dom"/>
</dbReference>
<dbReference type="Proteomes" id="UP001187192">
    <property type="component" value="Unassembled WGS sequence"/>
</dbReference>
<gene>
    <name evidence="19" type="ORF">TIFTF001_023989</name>
</gene>
<dbReference type="GO" id="GO:0046872">
    <property type="term" value="F:metal ion binding"/>
    <property type="evidence" value="ECO:0007669"/>
    <property type="project" value="UniProtKB-KW"/>
</dbReference>
<dbReference type="InterPro" id="IPR051134">
    <property type="entry name" value="PPP_phosphatase"/>
</dbReference>
<dbReference type="Pfam" id="PF08321">
    <property type="entry name" value="PPP5"/>
    <property type="match status" value="1"/>
</dbReference>
<keyword evidence="12" id="KW-0464">Manganese</keyword>
<keyword evidence="17" id="KW-0472">Membrane</keyword>
<dbReference type="GO" id="GO:0004722">
    <property type="term" value="F:protein serine/threonine phosphatase activity"/>
    <property type="evidence" value="ECO:0007669"/>
    <property type="project" value="UniProtKB-EC"/>
</dbReference>
<protein>
    <recommendedName>
        <fullName evidence="5">Serine/threonine-protein phosphatase 5</fullName>
        <ecNumber evidence="4">3.1.3.16</ecNumber>
    </recommendedName>
</protein>
<dbReference type="InterPro" id="IPR004843">
    <property type="entry name" value="Calcineurin-like_PHP"/>
</dbReference>
<feature type="repeat" description="TPR" evidence="16">
    <location>
        <begin position="45"/>
        <end position="78"/>
    </location>
</feature>
<comment type="cofactor">
    <cofactor evidence="1">
        <name>Mn(2+)</name>
        <dbReference type="ChEBI" id="CHEBI:29035"/>
    </cofactor>
</comment>
<evidence type="ECO:0000256" key="1">
    <source>
        <dbReference type="ARBA" id="ARBA00001936"/>
    </source>
</evidence>
<organism evidence="19 20">
    <name type="scientific">Ficus carica</name>
    <name type="common">Common fig</name>
    <dbReference type="NCBI Taxonomy" id="3494"/>
    <lineage>
        <taxon>Eukaryota</taxon>
        <taxon>Viridiplantae</taxon>
        <taxon>Streptophyta</taxon>
        <taxon>Embryophyta</taxon>
        <taxon>Tracheophyta</taxon>
        <taxon>Spermatophyta</taxon>
        <taxon>Magnoliopsida</taxon>
        <taxon>eudicotyledons</taxon>
        <taxon>Gunneridae</taxon>
        <taxon>Pentapetalae</taxon>
        <taxon>rosids</taxon>
        <taxon>fabids</taxon>
        <taxon>Rosales</taxon>
        <taxon>Moraceae</taxon>
        <taxon>Ficeae</taxon>
        <taxon>Ficus</taxon>
    </lineage>
</organism>
<dbReference type="SUPFAM" id="SSF48452">
    <property type="entry name" value="TPR-like"/>
    <property type="match status" value="1"/>
</dbReference>
<evidence type="ECO:0000256" key="8">
    <source>
        <dbReference type="ARBA" id="ARBA00022737"/>
    </source>
</evidence>
<dbReference type="Pfam" id="PF00149">
    <property type="entry name" value="Metallophos"/>
    <property type="match status" value="1"/>
</dbReference>
<reference evidence="19" key="1">
    <citation type="submission" date="2023-07" db="EMBL/GenBank/DDBJ databases">
        <title>draft genome sequence of fig (Ficus carica).</title>
        <authorList>
            <person name="Takahashi T."/>
            <person name="Nishimura K."/>
        </authorList>
    </citation>
    <scope>NUCLEOTIDE SEQUENCE</scope>
</reference>
<name>A0AA88AKK5_FICCA</name>
<evidence type="ECO:0000256" key="12">
    <source>
        <dbReference type="ARBA" id="ARBA00023211"/>
    </source>
</evidence>
<dbReference type="InterPro" id="IPR006186">
    <property type="entry name" value="Ser/Thr-sp_prot-phosphatase"/>
</dbReference>
<dbReference type="AlphaFoldDB" id="A0AA88AKK5"/>
<keyword evidence="7" id="KW-0479">Metal-binding</keyword>
<evidence type="ECO:0000256" key="4">
    <source>
        <dbReference type="ARBA" id="ARBA00013081"/>
    </source>
</evidence>
<dbReference type="InterPro" id="IPR019734">
    <property type="entry name" value="TPR_rpt"/>
</dbReference>
<evidence type="ECO:0000256" key="3">
    <source>
        <dbReference type="ARBA" id="ARBA00008786"/>
    </source>
</evidence>
<proteinExistence type="inferred from homology"/>
<comment type="similarity">
    <text evidence="3">Belongs to the PPP phosphatase family. PP-5 (PP-T) subfamily.</text>
</comment>
<accession>A0AA88AKK5</accession>
<evidence type="ECO:0000256" key="13">
    <source>
        <dbReference type="ARBA" id="ARBA00047761"/>
    </source>
</evidence>
<evidence type="ECO:0000259" key="18">
    <source>
        <dbReference type="SMART" id="SM00156"/>
    </source>
</evidence>
<feature type="domain" description="Serine/threonine specific protein phosphatases" evidence="18">
    <location>
        <begin position="278"/>
        <end position="554"/>
    </location>
</feature>
<evidence type="ECO:0000313" key="20">
    <source>
        <dbReference type="Proteomes" id="UP001187192"/>
    </source>
</evidence>
<feature type="active site" description="Proton donor/acceptor" evidence="15">
    <location>
        <position position="378"/>
    </location>
</feature>
<evidence type="ECO:0000256" key="15">
    <source>
        <dbReference type="PIRSR" id="PIRSR033096-1"/>
    </source>
</evidence>
<comment type="subcellular location">
    <subcellularLocation>
        <location evidence="2">Cytoplasm</location>
    </subcellularLocation>
</comment>
<dbReference type="InterPro" id="IPR011990">
    <property type="entry name" value="TPR-like_helical_dom_sf"/>
</dbReference>
<feature type="transmembrane region" description="Helical" evidence="17">
    <location>
        <begin position="187"/>
        <end position="204"/>
    </location>
</feature>
<evidence type="ECO:0000256" key="2">
    <source>
        <dbReference type="ARBA" id="ARBA00004496"/>
    </source>
</evidence>
<dbReference type="PIRSF" id="PIRSF033096">
    <property type="entry name" value="PPPtase_5"/>
    <property type="match status" value="1"/>
</dbReference>
<feature type="transmembrane region" description="Helical" evidence="17">
    <location>
        <begin position="210"/>
        <end position="230"/>
    </location>
</feature>
<dbReference type="PANTHER" id="PTHR45668:SF5">
    <property type="entry name" value="SERINE_THREONINE-PROTEIN PHOSPHATASE 5"/>
    <property type="match status" value="1"/>
</dbReference>
<evidence type="ECO:0000256" key="7">
    <source>
        <dbReference type="ARBA" id="ARBA00022723"/>
    </source>
</evidence>
<keyword evidence="9" id="KW-0378">Hydrolase</keyword>
<keyword evidence="17" id="KW-0812">Transmembrane</keyword>
<evidence type="ECO:0000256" key="6">
    <source>
        <dbReference type="ARBA" id="ARBA00022490"/>
    </source>
</evidence>
<evidence type="ECO:0000256" key="16">
    <source>
        <dbReference type="PROSITE-ProRule" id="PRU00339"/>
    </source>
</evidence>
<dbReference type="Gene3D" id="3.60.21.10">
    <property type="match status" value="1"/>
</dbReference>
<evidence type="ECO:0000256" key="17">
    <source>
        <dbReference type="SAM" id="Phobius"/>
    </source>
</evidence>
<keyword evidence="10 16" id="KW-0802">TPR repeat</keyword>